<evidence type="ECO:0000313" key="5">
    <source>
        <dbReference type="Proteomes" id="UP001169242"/>
    </source>
</evidence>
<keyword evidence="2 4" id="KW-0067">ATP-binding</keyword>
<dbReference type="FunFam" id="3.40.50.300:FF:000011">
    <property type="entry name" value="Putative ABC transporter ATP-binding component"/>
    <property type="match status" value="1"/>
</dbReference>
<evidence type="ECO:0000313" key="4">
    <source>
        <dbReference type="EMBL" id="MDA3733536.1"/>
    </source>
</evidence>
<dbReference type="GO" id="GO:0016887">
    <property type="term" value="F:ATP hydrolysis activity"/>
    <property type="evidence" value="ECO:0007669"/>
    <property type="project" value="InterPro"/>
</dbReference>
<dbReference type="InterPro" id="IPR051309">
    <property type="entry name" value="ABCF_ATPase"/>
</dbReference>
<dbReference type="NCBIfam" id="NF000355">
    <property type="entry name" value="ribo_prot_ABC_F"/>
    <property type="match status" value="1"/>
</dbReference>
<accession>A0AA42DR50</accession>
<feature type="domain" description="ABC transporter" evidence="3">
    <location>
        <begin position="341"/>
        <end position="525"/>
    </location>
</feature>
<dbReference type="Pfam" id="PF00005">
    <property type="entry name" value="ABC_tran"/>
    <property type="match status" value="2"/>
</dbReference>
<organism evidence="4 5">
    <name type="scientific">Holtiella tumoricola</name>
    <dbReference type="NCBI Taxonomy" id="3018743"/>
    <lineage>
        <taxon>Bacteria</taxon>
        <taxon>Bacillati</taxon>
        <taxon>Bacillota</taxon>
        <taxon>Clostridia</taxon>
        <taxon>Lachnospirales</taxon>
        <taxon>Cellulosilyticaceae</taxon>
        <taxon>Holtiella</taxon>
    </lineage>
</organism>
<sequence>MSKITINKMSYYYVDFYNPVYENVNLVINTEWKLGLIGRNGRGKTTLLRLLKGELEPTTGKINIPVEVEYFPYKNDCEYRITKDIIKENVGGFKSIEDTMEAIISQNDEARFDEYSKLQEMYLERDGYEIESKILKEMDEMKLDPELLERDFDTLSGGEKTRIMLLTLFLRKKHFILLDEPTNHLDLEGKDAVAQYLKKKKGFIVVSHDREFLDQVIDHVISINKKDITIEKGNYSSWKHNKDKKEEYELRTRERLEEEIGQLERSAKESRNWASIGNTQKYQFASNGRANGVQTYMKQAKRSESRVQDHIDRKKQLLQNYEEVKPLVMHQREDIEEKCLVKIRELSFRYTDHTKQIIKGFNFEVCAGERIWVKGKNGVGKSTLLKILNRELPNEGIEYVEGLQVAMVAQEPTWKTGYIKEGFKYTTGDPVYEKFLELCDYFELPENFLVRPLETYSSGELKKVNIARILAEDNHLIIFDEPLNYMDTYFSEQLEKAILKYQPTMIFVEHDSWFGKAIATKTIQL</sequence>
<dbReference type="EMBL" id="JAQIFT010000065">
    <property type="protein sequence ID" value="MDA3733536.1"/>
    <property type="molecule type" value="Genomic_DNA"/>
</dbReference>
<keyword evidence="5" id="KW-1185">Reference proteome</keyword>
<dbReference type="SMART" id="SM00382">
    <property type="entry name" value="AAA"/>
    <property type="match status" value="2"/>
</dbReference>
<dbReference type="InterPro" id="IPR003593">
    <property type="entry name" value="AAA+_ATPase"/>
</dbReference>
<proteinExistence type="predicted"/>
<dbReference type="CDD" id="cd03221">
    <property type="entry name" value="ABCF_EF-3"/>
    <property type="match status" value="1"/>
</dbReference>
<name>A0AA42DR50_9FIRM</name>
<dbReference type="GO" id="GO:0005524">
    <property type="term" value="F:ATP binding"/>
    <property type="evidence" value="ECO:0007669"/>
    <property type="project" value="UniProtKB-KW"/>
</dbReference>
<dbReference type="AlphaFoldDB" id="A0AA42DR50"/>
<dbReference type="SUPFAM" id="SSF52540">
    <property type="entry name" value="P-loop containing nucleoside triphosphate hydrolases"/>
    <property type="match status" value="2"/>
</dbReference>
<feature type="domain" description="ABC transporter" evidence="3">
    <location>
        <begin position="4"/>
        <end position="250"/>
    </location>
</feature>
<dbReference type="PROSITE" id="PS00211">
    <property type="entry name" value="ABC_TRANSPORTER_1"/>
    <property type="match status" value="2"/>
</dbReference>
<dbReference type="InterPro" id="IPR003439">
    <property type="entry name" value="ABC_transporter-like_ATP-bd"/>
</dbReference>
<keyword evidence="1" id="KW-0547">Nucleotide-binding</keyword>
<dbReference type="Gene3D" id="3.40.50.300">
    <property type="entry name" value="P-loop containing nucleotide triphosphate hydrolases"/>
    <property type="match status" value="2"/>
</dbReference>
<comment type="caution">
    <text evidence="4">The sequence shown here is derived from an EMBL/GenBank/DDBJ whole genome shotgun (WGS) entry which is preliminary data.</text>
</comment>
<dbReference type="PROSITE" id="PS50893">
    <property type="entry name" value="ABC_TRANSPORTER_2"/>
    <property type="match status" value="2"/>
</dbReference>
<dbReference type="InterPro" id="IPR017871">
    <property type="entry name" value="ABC_transporter-like_CS"/>
</dbReference>
<dbReference type="Proteomes" id="UP001169242">
    <property type="component" value="Unassembled WGS sequence"/>
</dbReference>
<dbReference type="PANTHER" id="PTHR42855">
    <property type="entry name" value="ABC TRANSPORTER ATP-BINDING SUBUNIT"/>
    <property type="match status" value="1"/>
</dbReference>
<dbReference type="InterPro" id="IPR027417">
    <property type="entry name" value="P-loop_NTPase"/>
</dbReference>
<evidence type="ECO:0000259" key="3">
    <source>
        <dbReference type="PROSITE" id="PS50893"/>
    </source>
</evidence>
<gene>
    <name evidence="4" type="ORF">PBV87_18820</name>
</gene>
<dbReference type="RefSeq" id="WP_271013347.1">
    <property type="nucleotide sequence ID" value="NZ_JAQIFT010000065.1"/>
</dbReference>
<reference evidence="4" key="1">
    <citation type="journal article" date="2023" name="Int. J. Syst. Evol. Microbiol.">
        <title>&lt;i&gt;Holtiella tumoricola&lt;/i&gt; gen. nov. sp. nov., isolated from a human clinical sample.</title>
        <authorList>
            <person name="Allen-Vercoe E."/>
            <person name="Daigneault M.C."/>
            <person name="Vancuren S.J."/>
            <person name="Cochrane K."/>
            <person name="O'Neal L.L."/>
            <person name="Sankaranarayanan K."/>
            <person name="Lawson P.A."/>
        </authorList>
    </citation>
    <scope>NUCLEOTIDE SEQUENCE</scope>
    <source>
        <strain evidence="4">CC70A</strain>
    </source>
</reference>
<evidence type="ECO:0000256" key="1">
    <source>
        <dbReference type="ARBA" id="ARBA00022741"/>
    </source>
</evidence>
<dbReference type="PANTHER" id="PTHR42855:SF2">
    <property type="entry name" value="DRUG RESISTANCE ABC TRANSPORTER,ATP-BINDING PROTEIN"/>
    <property type="match status" value="1"/>
</dbReference>
<evidence type="ECO:0000256" key="2">
    <source>
        <dbReference type="ARBA" id="ARBA00022840"/>
    </source>
</evidence>
<protein>
    <submittedName>
        <fullName evidence="4">ATP-binding cassette domain-containing protein</fullName>
    </submittedName>
</protein>